<gene>
    <name evidence="2" type="ORF">A2703_03475</name>
</gene>
<evidence type="ECO:0008006" key="4">
    <source>
        <dbReference type="Google" id="ProtNLM"/>
    </source>
</evidence>
<proteinExistence type="predicted"/>
<feature type="transmembrane region" description="Helical" evidence="1">
    <location>
        <begin position="158"/>
        <end position="181"/>
    </location>
</feature>
<dbReference type="EMBL" id="MFAG01000020">
    <property type="protein sequence ID" value="OGD71866.1"/>
    <property type="molecule type" value="Genomic_DNA"/>
</dbReference>
<comment type="caution">
    <text evidence="2">The sequence shown here is derived from an EMBL/GenBank/DDBJ whole genome shotgun (WGS) entry which is preliminary data.</text>
</comment>
<evidence type="ECO:0000256" key="1">
    <source>
        <dbReference type="SAM" id="Phobius"/>
    </source>
</evidence>
<sequence>MKYRHLFIFLFLFLWVFLGFYLSRVESPTFDEPVHYQAGLLYLKEDYRFDPIEPPLLRRVVFTLGKQIEKLTGPTLTLFPYRAVVVIGTGVALSLLLWPLFTRSLFSGLLASVLFVYEPSLIAHSHYFTTDAFSAIISVIVSLLILSESWKTRGQFLLLLVAVSLASATKVATLALILPLLLIKLRSLGKRNAILLLVFPLLFIWVTYGFRSEIIFNRFPTNVPFGGYLRAIKENILLARRGQPIFFAGELFREAPPAKTLAVLFLKTTLPLLIFVFWSLKKAKGNGKYLLIFLVVLLVGLFKPLNFGMRHLLPAVIVLILIAASVKPKTIVNWMVFTLLILWQITAFKNSLPQTITYTNELSGKPYRIFTDSDYDWGQGLLWLREEISRRNITDYQLAYFGNIDPLLFLGKYNRIKDENPAGSLPVQKLNYAKPIIISVTCYYLCGYYQDPLLAAYPKTLIAQSFFIFP</sequence>
<name>A0A1F5EX39_9BACT</name>
<organism evidence="2 3">
    <name type="scientific">Candidatus Collierbacteria bacterium RIFCSPHIGHO2_01_FULL_50_25</name>
    <dbReference type="NCBI Taxonomy" id="1817722"/>
    <lineage>
        <taxon>Bacteria</taxon>
        <taxon>Candidatus Collieribacteriota</taxon>
    </lineage>
</organism>
<feature type="transmembrane region" description="Helical" evidence="1">
    <location>
        <begin position="79"/>
        <end position="98"/>
    </location>
</feature>
<keyword evidence="1" id="KW-1133">Transmembrane helix</keyword>
<feature type="transmembrane region" description="Helical" evidence="1">
    <location>
        <begin position="105"/>
        <end position="122"/>
    </location>
</feature>
<dbReference type="Proteomes" id="UP000177979">
    <property type="component" value="Unassembled WGS sequence"/>
</dbReference>
<protein>
    <recommendedName>
        <fullName evidence="4">Glycosyltransferase RgtA/B/C/D-like domain-containing protein</fullName>
    </recommendedName>
</protein>
<reference evidence="2 3" key="1">
    <citation type="journal article" date="2016" name="Nat. Commun.">
        <title>Thousands of microbial genomes shed light on interconnected biogeochemical processes in an aquifer system.</title>
        <authorList>
            <person name="Anantharaman K."/>
            <person name="Brown C.T."/>
            <person name="Hug L.A."/>
            <person name="Sharon I."/>
            <person name="Castelle C.J."/>
            <person name="Probst A.J."/>
            <person name="Thomas B.C."/>
            <person name="Singh A."/>
            <person name="Wilkins M.J."/>
            <person name="Karaoz U."/>
            <person name="Brodie E.L."/>
            <person name="Williams K.H."/>
            <person name="Hubbard S.S."/>
            <person name="Banfield J.F."/>
        </authorList>
    </citation>
    <scope>NUCLEOTIDE SEQUENCE [LARGE SCALE GENOMIC DNA]</scope>
</reference>
<accession>A0A1F5EX39</accession>
<feature type="transmembrane region" description="Helical" evidence="1">
    <location>
        <begin position="7"/>
        <end position="23"/>
    </location>
</feature>
<keyword evidence="1" id="KW-0472">Membrane</keyword>
<dbReference type="STRING" id="1817722.A2703_03475"/>
<feature type="transmembrane region" description="Helical" evidence="1">
    <location>
        <begin position="128"/>
        <end position="146"/>
    </location>
</feature>
<evidence type="ECO:0000313" key="3">
    <source>
        <dbReference type="Proteomes" id="UP000177979"/>
    </source>
</evidence>
<keyword evidence="1" id="KW-0812">Transmembrane</keyword>
<feature type="transmembrane region" description="Helical" evidence="1">
    <location>
        <begin position="286"/>
        <end position="302"/>
    </location>
</feature>
<dbReference type="AlphaFoldDB" id="A0A1F5EX39"/>
<feature type="transmembrane region" description="Helical" evidence="1">
    <location>
        <begin position="193"/>
        <end position="210"/>
    </location>
</feature>
<feature type="transmembrane region" description="Helical" evidence="1">
    <location>
        <begin position="261"/>
        <end position="280"/>
    </location>
</feature>
<evidence type="ECO:0000313" key="2">
    <source>
        <dbReference type="EMBL" id="OGD71866.1"/>
    </source>
</evidence>